<evidence type="ECO:0000313" key="4">
    <source>
        <dbReference type="RefSeq" id="XP_016989126.1"/>
    </source>
</evidence>
<name>A0A6P4FVB0_DRORH</name>
<dbReference type="AlphaFoldDB" id="A0A6P4FVB0"/>
<dbReference type="EnsemblMetazoa" id="XM_017133637.2">
    <property type="protein sequence ID" value="XP_016989126.1"/>
    <property type="gene ID" value="LOC108051509"/>
</dbReference>
<reference evidence="4" key="2">
    <citation type="submission" date="2025-04" db="UniProtKB">
        <authorList>
            <consortium name="RefSeq"/>
        </authorList>
    </citation>
    <scope>IDENTIFICATION</scope>
</reference>
<feature type="compositionally biased region" description="Basic and acidic residues" evidence="1">
    <location>
        <begin position="27"/>
        <end position="53"/>
    </location>
</feature>
<proteinExistence type="predicted"/>
<reference evidence="2" key="3">
    <citation type="submission" date="2025-05" db="UniProtKB">
        <authorList>
            <consortium name="EnsemblMetazoa"/>
        </authorList>
    </citation>
    <scope>IDENTIFICATION</scope>
</reference>
<dbReference type="OrthoDB" id="10426629at2759"/>
<feature type="region of interest" description="Disordered" evidence="1">
    <location>
        <begin position="21"/>
        <end position="81"/>
    </location>
</feature>
<evidence type="ECO:0000256" key="1">
    <source>
        <dbReference type="SAM" id="MobiDB-lite"/>
    </source>
</evidence>
<evidence type="ECO:0000313" key="3">
    <source>
        <dbReference type="Proteomes" id="UP001652680"/>
    </source>
</evidence>
<feature type="compositionally biased region" description="Basic and acidic residues" evidence="1">
    <location>
        <begin position="68"/>
        <end position="81"/>
    </location>
</feature>
<reference evidence="3" key="1">
    <citation type="journal article" date="2021" name="Elife">
        <title>Highly contiguous assemblies of 101 drosophilid genomes.</title>
        <authorList>
            <person name="Kim B.Y."/>
            <person name="Wang J.R."/>
            <person name="Miller D.E."/>
            <person name="Barmina O."/>
            <person name="Delaney E."/>
            <person name="Thompson A."/>
            <person name="Comeault A.A."/>
            <person name="Peede D."/>
            <person name="D'Agostino E.R."/>
            <person name="Pelaez J."/>
            <person name="Aguilar J.M."/>
            <person name="Haji D."/>
            <person name="Matsunaga T."/>
            <person name="Armstrong E.E."/>
            <person name="Zych M."/>
            <person name="Ogawa Y."/>
            <person name="Stamenkovic-Radak M."/>
            <person name="Jelic M."/>
            <person name="Veselinovic M.S."/>
            <person name="Tanaskovic M."/>
            <person name="Eric P."/>
            <person name="Gao J.J."/>
            <person name="Katoh T.K."/>
            <person name="Toda M.J."/>
            <person name="Watabe H."/>
            <person name="Watada M."/>
            <person name="Davis J.S."/>
            <person name="Moyle L.C."/>
            <person name="Manoli G."/>
            <person name="Bertolini E."/>
            <person name="Kostal V."/>
            <person name="Hawley R.S."/>
            <person name="Takahashi A."/>
            <person name="Jones C.D."/>
            <person name="Price D.K."/>
            <person name="Whiteman N."/>
            <person name="Kopp A."/>
            <person name="Matute D.R."/>
            <person name="Petrov D.A."/>
        </authorList>
    </citation>
    <scope>NUCLEOTIDE SEQUENCE [LARGE SCALE GENOMIC DNA]</scope>
</reference>
<protein>
    <submittedName>
        <fullName evidence="4">Uncharacterized protein LOC108051509</fullName>
    </submittedName>
</protein>
<organism evidence="4">
    <name type="scientific">Drosophila rhopaloa</name>
    <name type="common">Fruit fly</name>
    <dbReference type="NCBI Taxonomy" id="1041015"/>
    <lineage>
        <taxon>Eukaryota</taxon>
        <taxon>Metazoa</taxon>
        <taxon>Ecdysozoa</taxon>
        <taxon>Arthropoda</taxon>
        <taxon>Hexapoda</taxon>
        <taxon>Insecta</taxon>
        <taxon>Pterygota</taxon>
        <taxon>Neoptera</taxon>
        <taxon>Endopterygota</taxon>
        <taxon>Diptera</taxon>
        <taxon>Brachycera</taxon>
        <taxon>Muscomorpha</taxon>
        <taxon>Ephydroidea</taxon>
        <taxon>Drosophilidae</taxon>
        <taxon>Drosophila</taxon>
        <taxon>Sophophora</taxon>
    </lineage>
</organism>
<dbReference type="Proteomes" id="UP001652680">
    <property type="component" value="Unassembled WGS sequence"/>
</dbReference>
<evidence type="ECO:0000313" key="2">
    <source>
        <dbReference type="EnsemblMetazoa" id="XP_016989126.1"/>
    </source>
</evidence>
<sequence length="81" mass="8826">MYKIQTIPVLKLSKVLMSPRLLAGSAKKGDSKKESCEGDESKKKEAPKKDKCGRTMLPTSPRCKGKPGGKDDKSGDECKEN</sequence>
<accession>A0A6P4FVB0</accession>
<gene>
    <name evidence="4" type="primary">LOC108051509</name>
    <name evidence="2" type="synonym">108051509</name>
</gene>
<dbReference type="GeneID" id="108051509"/>
<dbReference type="RefSeq" id="XP_016989126.1">
    <property type="nucleotide sequence ID" value="XM_017133637.1"/>
</dbReference>
<dbReference type="OMA" id="KTDICGR"/>
<keyword evidence="3" id="KW-1185">Reference proteome</keyword>